<gene>
    <name evidence="1" type="ORF">Mterra_01716</name>
</gene>
<comment type="caution">
    <text evidence="1">The sequence shown here is derived from an EMBL/GenBank/DDBJ whole genome shotgun (WGS) entry which is preliminary data.</text>
</comment>
<accession>A0A399EPI7</accession>
<proteinExistence type="predicted"/>
<keyword evidence="2" id="KW-1185">Reference proteome</keyword>
<evidence type="ECO:0000313" key="2">
    <source>
        <dbReference type="Proteomes" id="UP000265715"/>
    </source>
</evidence>
<evidence type="ECO:0000313" key="1">
    <source>
        <dbReference type="EMBL" id="RIH85390.1"/>
    </source>
</evidence>
<protein>
    <submittedName>
        <fullName evidence="1">Uncharacterized protein</fullName>
    </submittedName>
</protein>
<organism evidence="1 2">
    <name type="scientific">Calidithermus terrae</name>
    <dbReference type="NCBI Taxonomy" id="1408545"/>
    <lineage>
        <taxon>Bacteria</taxon>
        <taxon>Thermotogati</taxon>
        <taxon>Deinococcota</taxon>
        <taxon>Deinococci</taxon>
        <taxon>Thermales</taxon>
        <taxon>Thermaceae</taxon>
        <taxon>Calidithermus</taxon>
    </lineage>
</organism>
<dbReference type="AlphaFoldDB" id="A0A399EPI7"/>
<dbReference type="Proteomes" id="UP000265715">
    <property type="component" value="Unassembled WGS sequence"/>
</dbReference>
<dbReference type="EMBL" id="QXDL01000059">
    <property type="protein sequence ID" value="RIH85390.1"/>
    <property type="molecule type" value="Genomic_DNA"/>
</dbReference>
<reference evidence="1 2" key="1">
    <citation type="submission" date="2018-08" db="EMBL/GenBank/DDBJ databases">
        <title>Meiothermus terrae DSM 26712 genome sequencing project.</title>
        <authorList>
            <person name="Da Costa M.S."/>
            <person name="Albuquerque L."/>
            <person name="Raposo P."/>
            <person name="Froufe H.J.C."/>
            <person name="Barroso C.S."/>
            <person name="Egas C."/>
        </authorList>
    </citation>
    <scope>NUCLEOTIDE SEQUENCE [LARGE SCALE GENOMIC DNA]</scope>
    <source>
        <strain evidence="1 2">DSM 26712</strain>
    </source>
</reference>
<sequence length="79" mass="8999">MSLERRLQFVENRLGLSPKVVVVVYRDESTEGEDAPTTLSDAEAALYHQLLAEALESNPYAQGFTLYLSENPRWVTWEP</sequence>
<name>A0A399EPI7_9DEIN</name>